<evidence type="ECO:0000256" key="1">
    <source>
        <dbReference type="SAM" id="SignalP"/>
    </source>
</evidence>
<proteinExistence type="predicted"/>
<dbReference type="EMBL" id="JBJHQH010000020">
    <property type="protein sequence ID" value="MFK9094131.1"/>
    <property type="molecule type" value="Genomic_DNA"/>
</dbReference>
<comment type="caution">
    <text evidence="2">The sequence shown here is derived from an EMBL/GenBank/DDBJ whole genome shotgun (WGS) entry which is preliminary data.</text>
</comment>
<accession>A0ABW8RPS9</accession>
<feature type="signal peptide" evidence="1">
    <location>
        <begin position="1"/>
        <end position="21"/>
    </location>
</feature>
<keyword evidence="3" id="KW-1185">Reference proteome</keyword>
<feature type="chain" id="PRO_5046363425" evidence="1">
    <location>
        <begin position="22"/>
        <end position="58"/>
    </location>
</feature>
<reference evidence="2 3" key="1">
    <citation type="submission" date="2024-11" db="EMBL/GenBank/DDBJ databases">
        <authorList>
            <person name="Lucas J.A."/>
        </authorList>
    </citation>
    <scope>NUCLEOTIDE SEQUENCE [LARGE SCALE GENOMIC DNA]</scope>
    <source>
        <strain evidence="2 3">Z 5.4</strain>
    </source>
</reference>
<protein>
    <submittedName>
        <fullName evidence="2">Uncharacterized protein</fullName>
    </submittedName>
</protein>
<dbReference type="Proteomes" id="UP001623041">
    <property type="component" value="Unassembled WGS sequence"/>
</dbReference>
<evidence type="ECO:0000313" key="3">
    <source>
        <dbReference type="Proteomes" id="UP001623041"/>
    </source>
</evidence>
<evidence type="ECO:0000313" key="2">
    <source>
        <dbReference type="EMBL" id="MFK9094131.1"/>
    </source>
</evidence>
<dbReference type="RefSeq" id="WP_406582614.1">
    <property type="nucleotide sequence ID" value="NZ_JBJHQH010000020.1"/>
</dbReference>
<keyword evidence="1" id="KW-0732">Signal</keyword>
<name>A0ABW8RPS9_9BACI</name>
<gene>
    <name evidence="2" type="ORF">ACJEBI_21990</name>
</gene>
<sequence>MKKFLFLLISLLVIIPTIASAHTELTSSNPAANQVIKKDLKEIVLTYGDFGYRVVPLI</sequence>
<organism evidence="2 3">
    <name type="scientific">Bacillus salipaludis</name>
    <dbReference type="NCBI Taxonomy" id="2547811"/>
    <lineage>
        <taxon>Bacteria</taxon>
        <taxon>Bacillati</taxon>
        <taxon>Bacillota</taxon>
        <taxon>Bacilli</taxon>
        <taxon>Bacillales</taxon>
        <taxon>Bacillaceae</taxon>
        <taxon>Bacillus</taxon>
    </lineage>
</organism>